<keyword evidence="1" id="KW-0472">Membrane</keyword>
<dbReference type="AlphaFoldDB" id="A0A0F8XV41"/>
<feature type="transmembrane region" description="Helical" evidence="1">
    <location>
        <begin position="20"/>
        <end position="43"/>
    </location>
</feature>
<name>A0A0F8XV41_9ZZZZ</name>
<keyword evidence="1" id="KW-1133">Transmembrane helix</keyword>
<accession>A0A0F8XV41</accession>
<dbReference type="EMBL" id="LAZR01057002">
    <property type="protein sequence ID" value="KKK72952.1"/>
    <property type="molecule type" value="Genomic_DNA"/>
</dbReference>
<reference evidence="2" key="1">
    <citation type="journal article" date="2015" name="Nature">
        <title>Complex archaea that bridge the gap between prokaryotes and eukaryotes.</title>
        <authorList>
            <person name="Spang A."/>
            <person name="Saw J.H."/>
            <person name="Jorgensen S.L."/>
            <person name="Zaremba-Niedzwiedzka K."/>
            <person name="Martijn J."/>
            <person name="Lind A.E."/>
            <person name="van Eijk R."/>
            <person name="Schleper C."/>
            <person name="Guy L."/>
            <person name="Ettema T.J."/>
        </authorList>
    </citation>
    <scope>NUCLEOTIDE SEQUENCE</scope>
</reference>
<gene>
    <name evidence="2" type="ORF">LCGC14_2898730</name>
</gene>
<sequence length="44" mass="5129">MSDPVYDSKIYHWMEKRFDVPRSTLLIFVILGFLLGLSTCGMFT</sequence>
<evidence type="ECO:0000256" key="1">
    <source>
        <dbReference type="SAM" id="Phobius"/>
    </source>
</evidence>
<comment type="caution">
    <text evidence="2">The sequence shown here is derived from an EMBL/GenBank/DDBJ whole genome shotgun (WGS) entry which is preliminary data.</text>
</comment>
<keyword evidence="1" id="KW-0812">Transmembrane</keyword>
<proteinExistence type="predicted"/>
<organism evidence="2">
    <name type="scientific">marine sediment metagenome</name>
    <dbReference type="NCBI Taxonomy" id="412755"/>
    <lineage>
        <taxon>unclassified sequences</taxon>
        <taxon>metagenomes</taxon>
        <taxon>ecological metagenomes</taxon>
    </lineage>
</organism>
<protein>
    <submittedName>
        <fullName evidence="2">Uncharacterized protein</fullName>
    </submittedName>
</protein>
<evidence type="ECO:0000313" key="2">
    <source>
        <dbReference type="EMBL" id="KKK72952.1"/>
    </source>
</evidence>